<proteinExistence type="predicted"/>
<keyword evidence="2" id="KW-0808">Transferase</keyword>
<evidence type="ECO:0000313" key="3">
    <source>
        <dbReference type="Proteomes" id="UP000526196"/>
    </source>
</evidence>
<sequence>MKILIVGSKSRLIHLKHFSYELEKFGIESKVIIDIDFLEKSLSLNLKKKITTNRKLKILLNTFEPDIVLLDHISRLGKIFLDKKIPLFLLLRGNYWEELEWAKKTIYKSSLKFFSVLKNQKLAERIFKESSMILPISEYLKNEVRKRYSKNKIEVLSVDGRNASDWVQVDNQKLIHPCVGLVQGFNIWGKTRELNTLQDVMRKLPNVTFYLAGDGIYRDKIIHKLKKFENFVWMGNLEYPNEIKKFFSSLDVYLLLSGLEGLGQSIIESMLMKKPVIASNIGGIPEIVIDGETGFLVNLGDSDQIVHLINDLLSKPDLVKKITAKAEENVKTNYSWEFLAKEFSDILEKYHYK</sequence>
<dbReference type="CDD" id="cd03801">
    <property type="entry name" value="GT4_PimA-like"/>
    <property type="match status" value="1"/>
</dbReference>
<protein>
    <submittedName>
        <fullName evidence="2">Glycosyltransferase family 4 protein</fullName>
    </submittedName>
</protein>
<dbReference type="AlphaFoldDB" id="A0A7K4NR21"/>
<evidence type="ECO:0000313" key="2">
    <source>
        <dbReference type="EMBL" id="NWK05504.1"/>
    </source>
</evidence>
<dbReference type="EMBL" id="JACASX010000009">
    <property type="protein sequence ID" value="NWK05504.1"/>
    <property type="molecule type" value="Genomic_DNA"/>
</dbReference>
<dbReference type="GO" id="GO:0016757">
    <property type="term" value="F:glycosyltransferase activity"/>
    <property type="evidence" value="ECO:0007669"/>
    <property type="project" value="InterPro"/>
</dbReference>
<dbReference type="Pfam" id="PF00534">
    <property type="entry name" value="Glycos_transf_1"/>
    <property type="match status" value="1"/>
</dbReference>
<dbReference type="Gene3D" id="3.40.50.2000">
    <property type="entry name" value="Glycogen Phosphorylase B"/>
    <property type="match status" value="2"/>
</dbReference>
<feature type="domain" description="Glycosyl transferase family 1" evidence="1">
    <location>
        <begin position="200"/>
        <end position="328"/>
    </location>
</feature>
<organism evidence="2 3">
    <name type="scientific">Marine Group I thaumarchaeote</name>
    <dbReference type="NCBI Taxonomy" id="2511932"/>
    <lineage>
        <taxon>Archaea</taxon>
        <taxon>Nitrososphaerota</taxon>
        <taxon>Marine Group I</taxon>
    </lineage>
</organism>
<comment type="caution">
    <text evidence="2">The sequence shown here is derived from an EMBL/GenBank/DDBJ whole genome shotgun (WGS) entry which is preliminary data.</text>
</comment>
<reference evidence="2 3" key="1">
    <citation type="journal article" date="2019" name="Environ. Microbiol.">
        <title>Genomics insights into ecotype formation of ammonia-oxidizing archaea in the deep ocean.</title>
        <authorList>
            <person name="Wang Y."/>
            <person name="Huang J.M."/>
            <person name="Cui G.J."/>
            <person name="Nunoura T."/>
            <person name="Takaki Y."/>
            <person name="Li W.L."/>
            <person name="Li J."/>
            <person name="Gao Z.M."/>
            <person name="Takai K."/>
            <person name="Zhang A.Q."/>
            <person name="Stepanauskas R."/>
        </authorList>
    </citation>
    <scope>NUCLEOTIDE SEQUENCE [LARGE SCALE GENOMIC DNA]</scope>
    <source>
        <strain evidence="2 3">F20</strain>
    </source>
</reference>
<accession>A0A7K4NR21</accession>
<dbReference type="InterPro" id="IPR001296">
    <property type="entry name" value="Glyco_trans_1"/>
</dbReference>
<evidence type="ECO:0000259" key="1">
    <source>
        <dbReference type="Pfam" id="PF00534"/>
    </source>
</evidence>
<dbReference type="PANTHER" id="PTHR12526">
    <property type="entry name" value="GLYCOSYLTRANSFERASE"/>
    <property type="match status" value="1"/>
</dbReference>
<gene>
    <name evidence="2" type="ORF">HX833_05370</name>
</gene>
<dbReference type="SUPFAM" id="SSF53756">
    <property type="entry name" value="UDP-Glycosyltransferase/glycogen phosphorylase"/>
    <property type="match status" value="1"/>
</dbReference>
<dbReference type="Proteomes" id="UP000526196">
    <property type="component" value="Unassembled WGS sequence"/>
</dbReference>
<name>A0A7K4NR21_9ARCH</name>